<dbReference type="Proteomes" id="UP000734854">
    <property type="component" value="Unassembled WGS sequence"/>
</dbReference>
<feature type="region of interest" description="Disordered" evidence="1">
    <location>
        <begin position="1"/>
        <end position="81"/>
    </location>
</feature>
<dbReference type="PANTHER" id="PTHR11439">
    <property type="entry name" value="GAG-POL-RELATED RETROTRANSPOSON"/>
    <property type="match status" value="1"/>
</dbReference>
<reference evidence="2 3" key="1">
    <citation type="submission" date="2020-08" db="EMBL/GenBank/DDBJ databases">
        <title>Plant Genome Project.</title>
        <authorList>
            <person name="Zhang R.-G."/>
        </authorList>
    </citation>
    <scope>NUCLEOTIDE SEQUENCE [LARGE SCALE GENOMIC DNA]</scope>
    <source>
        <tissue evidence="2">Rhizome</tissue>
    </source>
</reference>
<accession>A0A8J5KQH7</accession>
<evidence type="ECO:0000313" key="3">
    <source>
        <dbReference type="Proteomes" id="UP000734854"/>
    </source>
</evidence>
<comment type="caution">
    <text evidence="2">The sequence shown here is derived from an EMBL/GenBank/DDBJ whole genome shotgun (WGS) entry which is preliminary data.</text>
</comment>
<gene>
    <name evidence="2" type="ORF">ZIOFF_056617</name>
</gene>
<feature type="compositionally biased region" description="Basic and acidic residues" evidence="1">
    <location>
        <begin position="21"/>
        <end position="30"/>
    </location>
</feature>
<evidence type="ECO:0000313" key="2">
    <source>
        <dbReference type="EMBL" id="KAG6487879.1"/>
    </source>
</evidence>
<keyword evidence="3" id="KW-1185">Reference proteome</keyword>
<feature type="compositionally biased region" description="Basic residues" evidence="1">
    <location>
        <begin position="45"/>
        <end position="59"/>
    </location>
</feature>
<sequence length="135" mass="15073">MQRSRKEPMEQALQTKLTIIDQKEESKIESSQENGSGRGDFRGRGQGRGRGRGSARGRGRSKDNNQGRDQRYSDSDWDGDCDDRRSTSCFAFFVGDTTFSWMSKKQPIVTLSTCEAEHCLDVAVSRALEAVGNSE</sequence>
<evidence type="ECO:0000256" key="1">
    <source>
        <dbReference type="SAM" id="MobiDB-lite"/>
    </source>
</evidence>
<organism evidence="2 3">
    <name type="scientific">Zingiber officinale</name>
    <name type="common">Ginger</name>
    <name type="synonym">Amomum zingiber</name>
    <dbReference type="NCBI Taxonomy" id="94328"/>
    <lineage>
        <taxon>Eukaryota</taxon>
        <taxon>Viridiplantae</taxon>
        <taxon>Streptophyta</taxon>
        <taxon>Embryophyta</taxon>
        <taxon>Tracheophyta</taxon>
        <taxon>Spermatophyta</taxon>
        <taxon>Magnoliopsida</taxon>
        <taxon>Liliopsida</taxon>
        <taxon>Zingiberales</taxon>
        <taxon>Zingiberaceae</taxon>
        <taxon>Zingiber</taxon>
    </lineage>
</organism>
<feature type="compositionally biased region" description="Basic and acidic residues" evidence="1">
    <location>
        <begin position="60"/>
        <end position="74"/>
    </location>
</feature>
<name>A0A8J5KQH7_ZINOF</name>
<dbReference type="EMBL" id="JACMSC010000015">
    <property type="protein sequence ID" value="KAG6487879.1"/>
    <property type="molecule type" value="Genomic_DNA"/>
</dbReference>
<proteinExistence type="predicted"/>
<protein>
    <submittedName>
        <fullName evidence="2">Uncharacterized protein</fullName>
    </submittedName>
</protein>
<dbReference type="PANTHER" id="PTHR11439:SF517">
    <property type="entry name" value="CYSTEINE-RICH RLK (RECEPTOR-LIKE PROTEIN KINASE) 8"/>
    <property type="match status" value="1"/>
</dbReference>
<dbReference type="AlphaFoldDB" id="A0A8J5KQH7"/>